<dbReference type="Pfam" id="PF00440">
    <property type="entry name" value="TetR_N"/>
    <property type="match status" value="1"/>
</dbReference>
<evidence type="ECO:0000256" key="1">
    <source>
        <dbReference type="ARBA" id="ARBA00023125"/>
    </source>
</evidence>
<dbReference type="PANTHER" id="PTHR30328:SF54">
    <property type="entry name" value="HTH-TYPE TRANSCRIPTIONAL REPRESSOR SCO4008"/>
    <property type="match status" value="1"/>
</dbReference>
<dbReference type="RefSeq" id="WP_256312865.1">
    <property type="nucleotide sequence ID" value="NZ_JANGAC010000021.1"/>
</dbReference>
<organism evidence="4 5">
    <name type="scientific">Tissierella carlieri</name>
    <dbReference type="NCBI Taxonomy" id="689904"/>
    <lineage>
        <taxon>Bacteria</taxon>
        <taxon>Bacillati</taxon>
        <taxon>Bacillota</taxon>
        <taxon>Tissierellia</taxon>
        <taxon>Tissierellales</taxon>
        <taxon>Tissierellaceae</taxon>
        <taxon>Tissierella</taxon>
    </lineage>
</organism>
<dbReference type="Gene3D" id="1.10.10.60">
    <property type="entry name" value="Homeodomain-like"/>
    <property type="match status" value="1"/>
</dbReference>
<accession>A0ABT1SFV9</accession>
<dbReference type="InterPro" id="IPR036271">
    <property type="entry name" value="Tet_transcr_reg_TetR-rel_C_sf"/>
</dbReference>
<dbReference type="Proteomes" id="UP001524478">
    <property type="component" value="Unassembled WGS sequence"/>
</dbReference>
<feature type="domain" description="HTH tetR-type" evidence="3">
    <location>
        <begin position="8"/>
        <end position="68"/>
    </location>
</feature>
<feature type="DNA-binding region" description="H-T-H motif" evidence="2">
    <location>
        <begin position="31"/>
        <end position="50"/>
    </location>
</feature>
<dbReference type="InterPro" id="IPR001647">
    <property type="entry name" value="HTH_TetR"/>
</dbReference>
<evidence type="ECO:0000259" key="3">
    <source>
        <dbReference type="PROSITE" id="PS50977"/>
    </source>
</evidence>
<dbReference type="PRINTS" id="PR00455">
    <property type="entry name" value="HTHTETR"/>
</dbReference>
<dbReference type="PROSITE" id="PS50977">
    <property type="entry name" value="HTH_TETR_2"/>
    <property type="match status" value="1"/>
</dbReference>
<dbReference type="Gene3D" id="1.10.357.10">
    <property type="entry name" value="Tetracycline Repressor, domain 2"/>
    <property type="match status" value="1"/>
</dbReference>
<protein>
    <submittedName>
        <fullName evidence="4">TetR/AcrR family transcriptional regulator</fullName>
    </submittedName>
</protein>
<keyword evidence="5" id="KW-1185">Reference proteome</keyword>
<sequence length="204" mass="24170">MKREEKNLLTRRKIIDSALQEFSERTYSEASLNTICKLGNISKGIIYHYFKDKDELYLICIKECFDSLTSFLSKEVIVDEKDIKKSLQKYFEARITFFSKNPLYLNLFCSVVSNPPQHLAKEIAEIKSDFDKLNISVLTQLLESVKLRPGITIREVVDDFRLYQDYFNTQYQKKEKNKFTLKEHEERCHRSLNILLYGIVDQKE</sequence>
<dbReference type="SUPFAM" id="SSF46689">
    <property type="entry name" value="Homeodomain-like"/>
    <property type="match status" value="1"/>
</dbReference>
<dbReference type="InterPro" id="IPR050109">
    <property type="entry name" value="HTH-type_TetR-like_transc_reg"/>
</dbReference>
<gene>
    <name evidence="4" type="ORF">NE686_19900</name>
</gene>
<keyword evidence="1 2" id="KW-0238">DNA-binding</keyword>
<dbReference type="PANTHER" id="PTHR30328">
    <property type="entry name" value="TRANSCRIPTIONAL REPRESSOR"/>
    <property type="match status" value="1"/>
</dbReference>
<dbReference type="InterPro" id="IPR009057">
    <property type="entry name" value="Homeodomain-like_sf"/>
</dbReference>
<evidence type="ECO:0000313" key="4">
    <source>
        <dbReference type="EMBL" id="MCQ4925378.1"/>
    </source>
</evidence>
<evidence type="ECO:0000313" key="5">
    <source>
        <dbReference type="Proteomes" id="UP001524478"/>
    </source>
</evidence>
<comment type="caution">
    <text evidence="4">The sequence shown here is derived from an EMBL/GenBank/DDBJ whole genome shotgun (WGS) entry which is preliminary data.</text>
</comment>
<proteinExistence type="predicted"/>
<dbReference type="SUPFAM" id="SSF48498">
    <property type="entry name" value="Tetracyclin repressor-like, C-terminal domain"/>
    <property type="match status" value="1"/>
</dbReference>
<name>A0ABT1SFV9_9FIRM</name>
<dbReference type="EMBL" id="JANGAC010000021">
    <property type="protein sequence ID" value="MCQ4925378.1"/>
    <property type="molecule type" value="Genomic_DNA"/>
</dbReference>
<reference evidence="4 5" key="1">
    <citation type="submission" date="2022-06" db="EMBL/GenBank/DDBJ databases">
        <title>Isolation of gut microbiota from human fecal samples.</title>
        <authorList>
            <person name="Pamer E.G."/>
            <person name="Barat B."/>
            <person name="Waligurski E."/>
            <person name="Medina S."/>
            <person name="Paddock L."/>
            <person name="Mostad J."/>
        </authorList>
    </citation>
    <scope>NUCLEOTIDE SEQUENCE [LARGE SCALE GENOMIC DNA]</scope>
    <source>
        <strain evidence="4 5">DFI.7.95</strain>
    </source>
</reference>
<evidence type="ECO:0000256" key="2">
    <source>
        <dbReference type="PROSITE-ProRule" id="PRU00335"/>
    </source>
</evidence>